<name>A0ABV7FWM9_9PROT</name>
<feature type="transmembrane region" description="Helical" evidence="1">
    <location>
        <begin position="187"/>
        <end position="212"/>
    </location>
</feature>
<keyword evidence="1" id="KW-0472">Membrane</keyword>
<gene>
    <name evidence="2" type="ORF">ACFOD4_01615</name>
</gene>
<proteinExistence type="predicted"/>
<feature type="transmembrane region" description="Helical" evidence="1">
    <location>
        <begin position="444"/>
        <end position="462"/>
    </location>
</feature>
<keyword evidence="3" id="KW-1185">Reference proteome</keyword>
<protein>
    <submittedName>
        <fullName evidence="2">PepSY-associated TM helix domain-containing protein</fullName>
    </submittedName>
</protein>
<keyword evidence="1" id="KW-0812">Transmembrane</keyword>
<organism evidence="2 3">
    <name type="scientific">Teichococcus globiformis</name>
    <dbReference type="NCBI Taxonomy" id="2307229"/>
    <lineage>
        <taxon>Bacteria</taxon>
        <taxon>Pseudomonadati</taxon>
        <taxon>Pseudomonadota</taxon>
        <taxon>Alphaproteobacteria</taxon>
        <taxon>Acetobacterales</taxon>
        <taxon>Roseomonadaceae</taxon>
        <taxon>Roseomonas</taxon>
    </lineage>
</organism>
<feature type="transmembrane region" description="Helical" evidence="1">
    <location>
        <begin position="12"/>
        <end position="36"/>
    </location>
</feature>
<dbReference type="InterPro" id="IPR005625">
    <property type="entry name" value="PepSY-ass_TM"/>
</dbReference>
<sequence>MKDGLRQSMAWLHTWSGLLVGWMLYAIFLTGTAAYLRPEISAWMRPELPVTAPAPRDAEVAVAAMSRLAPESPVWFITLPDAREPTIRVFWREAGAGGRRFRDAVLDPLTGEPLTARATRGGEFFYRFHFQLHYVSVLWGRWIVSICTMFMLVAILSGVITHRRIFADFFTFRPAKGQRSWLDAHNLSAVLALPFHLMITYTGLVLLMVMLMPWGIDRAYPEGRAAFNQEVFGTAPTRPASGRKAPLASVGPMLEEAGRQWQGGRAGRLTVNNPGDAAATVQIVRAEAERISYDPQSIVFDGQTGQVISARGPGGGASETRGVLYGLHIGRFAGPLLRALLILAGLAGTAMIATGCIHWAVKQRQQASRRGHVGLGTHLVEHLNIAAIAGLPLAMAVFFWANRLLPLEMASRAEWEVHAFFIAWGACLLHPLLRRGRRAWVDQFATGAALFALLPLLDGALTGRHLGNSLAAGDMLRAGFDLGLLGCAALLGTIAWKLARRPAERQPARPALPGDRATGGKAL</sequence>
<keyword evidence="1" id="KW-1133">Transmembrane helix</keyword>
<feature type="transmembrane region" description="Helical" evidence="1">
    <location>
        <begin position="142"/>
        <end position="166"/>
    </location>
</feature>
<dbReference type="PANTHER" id="PTHR34219:SF4">
    <property type="entry name" value="PEPSY DOMAIN-CONTAINING PROTEIN"/>
    <property type="match status" value="1"/>
</dbReference>
<accession>A0ABV7FWM9</accession>
<evidence type="ECO:0000313" key="3">
    <source>
        <dbReference type="Proteomes" id="UP001595593"/>
    </source>
</evidence>
<feature type="transmembrane region" description="Helical" evidence="1">
    <location>
        <begin position="339"/>
        <end position="361"/>
    </location>
</feature>
<feature type="transmembrane region" description="Helical" evidence="1">
    <location>
        <begin position="382"/>
        <end position="401"/>
    </location>
</feature>
<reference evidence="3" key="1">
    <citation type="journal article" date="2019" name="Int. J. Syst. Evol. Microbiol.">
        <title>The Global Catalogue of Microorganisms (GCM) 10K type strain sequencing project: providing services to taxonomists for standard genome sequencing and annotation.</title>
        <authorList>
            <consortium name="The Broad Institute Genomics Platform"/>
            <consortium name="The Broad Institute Genome Sequencing Center for Infectious Disease"/>
            <person name="Wu L."/>
            <person name="Ma J."/>
        </authorList>
    </citation>
    <scope>NUCLEOTIDE SEQUENCE [LARGE SCALE GENOMIC DNA]</scope>
    <source>
        <strain evidence="3">KCTC 52094</strain>
    </source>
</reference>
<dbReference type="PANTHER" id="PTHR34219">
    <property type="entry name" value="IRON-REGULATED INNER MEMBRANE PROTEIN-RELATED"/>
    <property type="match status" value="1"/>
</dbReference>
<evidence type="ECO:0000313" key="2">
    <source>
        <dbReference type="EMBL" id="MFC3123744.1"/>
    </source>
</evidence>
<comment type="caution">
    <text evidence="2">The sequence shown here is derived from an EMBL/GenBank/DDBJ whole genome shotgun (WGS) entry which is preliminary data.</text>
</comment>
<dbReference type="Proteomes" id="UP001595593">
    <property type="component" value="Unassembled WGS sequence"/>
</dbReference>
<dbReference type="Pfam" id="PF03929">
    <property type="entry name" value="PepSY_TM"/>
    <property type="match status" value="1"/>
</dbReference>
<feature type="transmembrane region" description="Helical" evidence="1">
    <location>
        <begin position="413"/>
        <end position="432"/>
    </location>
</feature>
<evidence type="ECO:0000256" key="1">
    <source>
        <dbReference type="SAM" id="Phobius"/>
    </source>
</evidence>
<dbReference type="EMBL" id="JBHRTN010000003">
    <property type="protein sequence ID" value="MFC3123744.1"/>
    <property type="molecule type" value="Genomic_DNA"/>
</dbReference>
<feature type="transmembrane region" description="Helical" evidence="1">
    <location>
        <begin position="482"/>
        <end position="499"/>
    </location>
</feature>